<evidence type="ECO:0000313" key="2">
    <source>
        <dbReference type="EMBL" id="KAF2803539.1"/>
    </source>
</evidence>
<name>A0A6A6Y4I3_9PEZI</name>
<organism evidence="2">
    <name type="scientific">Mytilinidion resinicola</name>
    <dbReference type="NCBI Taxonomy" id="574789"/>
    <lineage>
        <taxon>Eukaryota</taxon>
        <taxon>Fungi</taxon>
        <taxon>Dikarya</taxon>
        <taxon>Ascomycota</taxon>
        <taxon>Pezizomycotina</taxon>
        <taxon>Dothideomycetes</taxon>
        <taxon>Pleosporomycetidae</taxon>
        <taxon>Mytilinidiales</taxon>
        <taxon>Mytilinidiaceae</taxon>
        <taxon>Mytilinidion</taxon>
    </lineage>
</organism>
<evidence type="ECO:0000313" key="4">
    <source>
        <dbReference type="RefSeq" id="XP_033570503.1"/>
    </source>
</evidence>
<keyword evidence="1" id="KW-1133">Transmembrane helix</keyword>
<evidence type="ECO:0000313" key="3">
    <source>
        <dbReference type="Proteomes" id="UP000504636"/>
    </source>
</evidence>
<keyword evidence="1" id="KW-0812">Transmembrane</keyword>
<keyword evidence="3" id="KW-1185">Reference proteome</keyword>
<accession>A0A6A6Y4I3</accession>
<keyword evidence="1" id="KW-0472">Membrane</keyword>
<reference evidence="4" key="3">
    <citation type="submission" date="2025-04" db="UniProtKB">
        <authorList>
            <consortium name="RefSeq"/>
        </authorList>
    </citation>
    <scope>IDENTIFICATION</scope>
    <source>
        <strain evidence="4">CBS 304.34</strain>
    </source>
</reference>
<dbReference type="RefSeq" id="XP_033570503.1">
    <property type="nucleotide sequence ID" value="XM_033712917.1"/>
</dbReference>
<reference evidence="4" key="2">
    <citation type="submission" date="2020-04" db="EMBL/GenBank/DDBJ databases">
        <authorList>
            <consortium name="NCBI Genome Project"/>
        </authorList>
    </citation>
    <scope>NUCLEOTIDE SEQUENCE</scope>
    <source>
        <strain evidence="4">CBS 304.34</strain>
    </source>
</reference>
<evidence type="ECO:0000256" key="1">
    <source>
        <dbReference type="SAM" id="Phobius"/>
    </source>
</evidence>
<reference evidence="2 4" key="1">
    <citation type="journal article" date="2020" name="Stud. Mycol.">
        <title>101 Dothideomycetes genomes: a test case for predicting lifestyles and emergence of pathogens.</title>
        <authorList>
            <person name="Haridas S."/>
            <person name="Albert R."/>
            <person name="Binder M."/>
            <person name="Bloem J."/>
            <person name="Labutti K."/>
            <person name="Salamov A."/>
            <person name="Andreopoulos B."/>
            <person name="Baker S."/>
            <person name="Barry K."/>
            <person name="Bills G."/>
            <person name="Bluhm B."/>
            <person name="Cannon C."/>
            <person name="Castanera R."/>
            <person name="Culley D."/>
            <person name="Daum C."/>
            <person name="Ezra D."/>
            <person name="Gonzalez J."/>
            <person name="Henrissat B."/>
            <person name="Kuo A."/>
            <person name="Liang C."/>
            <person name="Lipzen A."/>
            <person name="Lutzoni F."/>
            <person name="Magnuson J."/>
            <person name="Mondo S."/>
            <person name="Nolan M."/>
            <person name="Ohm R."/>
            <person name="Pangilinan J."/>
            <person name="Park H.-J."/>
            <person name="Ramirez L."/>
            <person name="Alfaro M."/>
            <person name="Sun H."/>
            <person name="Tritt A."/>
            <person name="Yoshinaga Y."/>
            <person name="Zwiers L.-H."/>
            <person name="Turgeon B."/>
            <person name="Goodwin S."/>
            <person name="Spatafora J."/>
            <person name="Crous P."/>
            <person name="Grigoriev I."/>
        </authorList>
    </citation>
    <scope>NUCLEOTIDE SEQUENCE</scope>
    <source>
        <strain evidence="2 4">CBS 304.34</strain>
    </source>
</reference>
<protein>
    <submittedName>
        <fullName evidence="2 4">Uncharacterized protein</fullName>
    </submittedName>
</protein>
<dbReference type="GeneID" id="54453810"/>
<proteinExistence type="predicted"/>
<feature type="transmembrane region" description="Helical" evidence="1">
    <location>
        <begin position="22"/>
        <end position="41"/>
    </location>
</feature>
<dbReference type="Proteomes" id="UP000504636">
    <property type="component" value="Unplaced"/>
</dbReference>
<dbReference type="AlphaFoldDB" id="A0A6A6Y4I3"/>
<gene>
    <name evidence="2 4" type="ORF">BDZ99DRAFT_166618</name>
</gene>
<dbReference type="EMBL" id="MU003717">
    <property type="protein sequence ID" value="KAF2803539.1"/>
    <property type="molecule type" value="Genomic_DNA"/>
</dbReference>
<sequence length="102" mass="11893">MPIYTLAIFRFLEGIAIQLPHGWRVVFSIYFVWFAAILRWYRREGVDRKVINLLPGSIRSRFSKKGVCPRNDKCNLVTTASFCTQPAHSHCQQSRKSHSPRK</sequence>